<dbReference type="InterPro" id="IPR056451">
    <property type="entry name" value="Znf_Tbcl_Rhp7"/>
</dbReference>
<evidence type="ECO:0000259" key="2">
    <source>
        <dbReference type="Pfam" id="PF23550"/>
    </source>
</evidence>
<feature type="domain" description="DNA repair protein rhp7 treble clef" evidence="2">
    <location>
        <begin position="128"/>
        <end position="166"/>
    </location>
</feature>
<accession>A3LRM4</accession>
<feature type="region of interest" description="Disordered" evidence="1">
    <location>
        <begin position="93"/>
        <end position="114"/>
    </location>
</feature>
<reference evidence="3 4" key="1">
    <citation type="journal article" date="2007" name="Nat. Biotechnol.">
        <title>Genome sequence of the lignocellulose-bioconverting and xylose-fermenting yeast Pichia stipitis.</title>
        <authorList>
            <person name="Jeffries T.W."/>
            <person name="Grigoriev I.V."/>
            <person name="Grimwood J."/>
            <person name="Laplaza J.M."/>
            <person name="Aerts A."/>
            <person name="Salamov A."/>
            <person name="Schmutz J."/>
            <person name="Lindquist E."/>
            <person name="Dehal P."/>
            <person name="Shapiro H."/>
            <person name="Jin Y.S."/>
            <person name="Passoth V."/>
            <person name="Richardson P.M."/>
        </authorList>
    </citation>
    <scope>NUCLEOTIDE SEQUENCE [LARGE SCALE GENOMIC DNA]</scope>
    <source>
        <strain evidence="4">ATCC 58785 / CBS 6054 / NBRC 10063 / NRRL Y-11545</strain>
    </source>
</reference>
<dbReference type="OrthoDB" id="1924287at2759"/>
<gene>
    <name evidence="3" type="primary">RAD7</name>
    <name evidence="3" type="ORF">PICST_2329</name>
</gene>
<dbReference type="STRING" id="322104.A3LRM4"/>
<dbReference type="InParanoid" id="A3LRM4"/>
<dbReference type="KEGG" id="pic:PICST_2329"/>
<proteinExistence type="predicted"/>
<dbReference type="AlphaFoldDB" id="A3LRM4"/>
<dbReference type="InterPro" id="IPR006553">
    <property type="entry name" value="Leu-rich_rpt_Cys-con_subtyp"/>
</dbReference>
<feature type="non-terminal residue" evidence="3">
    <location>
        <position position="619"/>
    </location>
</feature>
<dbReference type="OMA" id="ACRHISR"/>
<dbReference type="GO" id="GO:0003684">
    <property type="term" value="F:damaged DNA binding"/>
    <property type="evidence" value="ECO:0007669"/>
    <property type="project" value="EnsemblFungi"/>
</dbReference>
<sequence>SRGSSGVRGPNSALTAFLQNEGITDAFRERRERELFQTAQEPTTVVEVVEEQTTTSLSSLSARASRVSRRLRAALQEEQEEDPEVEEIKKAARRKRRAAKRDSDDDDDDIDDLDFSDIDELEDNVKKFGEEDTCVDCGNTFHLTVYSRYLKDSKGYVCEECNEIIKERERKARANQQTARKRRKKVAQALLNKTVVRIPKLQDICIKKISDNINDVDVLGDIGQINLNKLSKILSKNRSLNNNTMSLFLSPELKSLEFWDCSDVDSDSLNKIASYCPNLESLTLFMCGQLHNDNLKYYNSNLKKLTDISLNGPFLISEAMWQEFFDESDNRITKFEVRNTHRFGNDSLISLLESSGKRLTSLKLSRLDGLDSSAVYDLIPHYIQTSTLTDLELSYPNKEDLITDELLINILAISGESLVSLNVDGCTGLTDAFLIDGVSKFCPNLTHLSMVGLDQITDDGFASAFEEYSKVNGGGLLNVNLCKVTGLGDKAVYALFKNSCSTLVELNLNSLYKLSKEFLYQVFTDDHNVYKKKLQHRIDNGESSGETEPPLVLYNQTRLTLLTTLDIGFVRAVDDEILKLIGESCPKLSVLEVYGDNRCTSRAKFREGLMVIGRQNDEI</sequence>
<dbReference type="Proteomes" id="UP000002258">
    <property type="component" value="Chromosome 3"/>
</dbReference>
<dbReference type="GO" id="GO:0070911">
    <property type="term" value="P:global genome nucleotide-excision repair"/>
    <property type="evidence" value="ECO:0007669"/>
    <property type="project" value="EnsemblFungi"/>
</dbReference>
<evidence type="ECO:0000256" key="1">
    <source>
        <dbReference type="SAM" id="MobiDB-lite"/>
    </source>
</evidence>
<feature type="compositionally biased region" description="Acidic residues" evidence="1">
    <location>
        <begin position="104"/>
        <end position="114"/>
    </location>
</feature>
<name>A3LRM4_PICST</name>
<dbReference type="GO" id="GO:0000715">
    <property type="term" value="P:nucleotide-excision repair, DNA damage recognition"/>
    <property type="evidence" value="ECO:0007669"/>
    <property type="project" value="EnsemblFungi"/>
</dbReference>
<dbReference type="GO" id="GO:0008104">
    <property type="term" value="P:intracellular protein localization"/>
    <property type="evidence" value="ECO:0007669"/>
    <property type="project" value="EnsemblFungi"/>
</dbReference>
<dbReference type="InterPro" id="IPR032675">
    <property type="entry name" value="LRR_dom_sf"/>
</dbReference>
<dbReference type="GO" id="GO:0004842">
    <property type="term" value="F:ubiquitin-protein transferase activity"/>
    <property type="evidence" value="ECO:0007669"/>
    <property type="project" value="EnsemblFungi"/>
</dbReference>
<dbReference type="GO" id="GO:0009411">
    <property type="term" value="P:response to UV"/>
    <property type="evidence" value="ECO:0007669"/>
    <property type="project" value="EnsemblFungi"/>
</dbReference>
<dbReference type="FunCoup" id="A3LRM4">
    <property type="interactions" value="39"/>
</dbReference>
<dbReference type="SMART" id="SM00367">
    <property type="entry name" value="LRR_CC"/>
    <property type="match status" value="6"/>
</dbReference>
<dbReference type="EMBL" id="CP000497">
    <property type="protein sequence ID" value="ABN65410.2"/>
    <property type="molecule type" value="Genomic_DNA"/>
</dbReference>
<protein>
    <submittedName>
        <fullName evidence="3">Nucleotide excision repair protein</fullName>
    </submittedName>
</protein>
<dbReference type="SUPFAM" id="SSF52047">
    <property type="entry name" value="RNI-like"/>
    <property type="match status" value="2"/>
</dbReference>
<dbReference type="GeneID" id="4838041"/>
<dbReference type="RefSeq" id="XP_001383439.2">
    <property type="nucleotide sequence ID" value="XM_001383402.2"/>
</dbReference>
<evidence type="ECO:0000313" key="4">
    <source>
        <dbReference type="Proteomes" id="UP000002258"/>
    </source>
</evidence>
<organism evidence="3 4">
    <name type="scientific">Scheffersomyces stipitis (strain ATCC 58785 / CBS 6054 / NBRC 10063 / NRRL Y-11545)</name>
    <name type="common">Yeast</name>
    <name type="synonym">Pichia stipitis</name>
    <dbReference type="NCBI Taxonomy" id="322104"/>
    <lineage>
        <taxon>Eukaryota</taxon>
        <taxon>Fungi</taxon>
        <taxon>Dikarya</taxon>
        <taxon>Ascomycota</taxon>
        <taxon>Saccharomycotina</taxon>
        <taxon>Pichiomycetes</taxon>
        <taxon>Debaryomycetaceae</taxon>
        <taxon>Scheffersomyces</taxon>
    </lineage>
</organism>
<dbReference type="GO" id="GO:0008094">
    <property type="term" value="F:ATP-dependent activity, acting on DNA"/>
    <property type="evidence" value="ECO:0007669"/>
    <property type="project" value="EnsemblFungi"/>
</dbReference>
<keyword evidence="4" id="KW-1185">Reference proteome</keyword>
<dbReference type="GO" id="GO:0019005">
    <property type="term" value="C:SCF ubiquitin ligase complex"/>
    <property type="evidence" value="ECO:0007669"/>
    <property type="project" value="TreeGrafter"/>
</dbReference>
<dbReference type="HOGENOM" id="CLU_006598_2_1_1"/>
<dbReference type="Gene3D" id="3.80.10.10">
    <property type="entry name" value="Ribonuclease Inhibitor"/>
    <property type="match status" value="3"/>
</dbReference>
<dbReference type="Pfam" id="PF23550">
    <property type="entry name" value="zf_Tbcl_Rhp7"/>
    <property type="match status" value="1"/>
</dbReference>
<dbReference type="PANTHER" id="PTHR13318">
    <property type="entry name" value="PARTNER OF PAIRED, ISOFORM B-RELATED"/>
    <property type="match status" value="1"/>
</dbReference>
<dbReference type="GO" id="GO:0000113">
    <property type="term" value="C:nucleotide-excision repair factor 4 complex"/>
    <property type="evidence" value="ECO:0007669"/>
    <property type="project" value="EnsemblFungi"/>
</dbReference>
<feature type="non-terminal residue" evidence="3">
    <location>
        <position position="1"/>
    </location>
</feature>
<dbReference type="GO" id="GO:0031146">
    <property type="term" value="P:SCF-dependent proteasomal ubiquitin-dependent protein catabolic process"/>
    <property type="evidence" value="ECO:0007669"/>
    <property type="project" value="TreeGrafter"/>
</dbReference>
<dbReference type="GO" id="GO:0031463">
    <property type="term" value="C:Cul3-RING ubiquitin ligase complex"/>
    <property type="evidence" value="ECO:0007669"/>
    <property type="project" value="EnsemblFungi"/>
</dbReference>
<evidence type="ECO:0000313" key="3">
    <source>
        <dbReference type="EMBL" id="ABN65410.2"/>
    </source>
</evidence>
<dbReference type="eggNOG" id="KOG1947">
    <property type="taxonomic scope" value="Eukaryota"/>
</dbReference>